<evidence type="ECO:0000313" key="4">
    <source>
        <dbReference type="Proteomes" id="UP000623461"/>
    </source>
</evidence>
<dbReference type="SUPFAM" id="SSF54001">
    <property type="entry name" value="Cysteine proteinases"/>
    <property type="match status" value="1"/>
</dbReference>
<sequence>MNSENIRGRHRAPGRHNPLNELKLLARESAQPAMKAGAVVAATGGLVATFANPASADTLSPNSGNVAAAGSEAAAPAAVGPATAAAPAVSTALSKIGYAPAVQQAVAGRVAKPKPQVIEDVQVKTERAAAKKAAAERKLAAQRASRDLTRKTLTKTTSSAKVSVNTSVPSASSGMRSSHNWATAGQCTWGALAQWYKSEGYYPGGWTGNAMVWDTGAASAGYTVSGTPRTRSILVMEPGVHGSSSVGHVAWVTAVNGNQVTIIEMNALAGAYNYNTRTLTDGPGMKYIYAP</sequence>
<dbReference type="Proteomes" id="UP000623461">
    <property type="component" value="Unassembled WGS sequence"/>
</dbReference>
<dbReference type="InterPro" id="IPR007921">
    <property type="entry name" value="CHAP_dom"/>
</dbReference>
<dbReference type="PROSITE" id="PS50911">
    <property type="entry name" value="CHAP"/>
    <property type="match status" value="1"/>
</dbReference>
<reference evidence="4" key="1">
    <citation type="journal article" date="2019" name="Int. J. Syst. Evol. Microbiol.">
        <title>The Global Catalogue of Microorganisms (GCM) 10K type strain sequencing project: providing services to taxonomists for standard genome sequencing and annotation.</title>
        <authorList>
            <consortium name="The Broad Institute Genomics Platform"/>
            <consortium name="The Broad Institute Genome Sequencing Center for Infectious Disease"/>
            <person name="Wu L."/>
            <person name="Ma J."/>
        </authorList>
    </citation>
    <scope>NUCLEOTIDE SEQUENCE [LARGE SCALE GENOMIC DNA]</scope>
    <source>
        <strain evidence="4">JCM 1365</strain>
    </source>
</reference>
<comment type="caution">
    <text evidence="3">The sequence shown here is derived from an EMBL/GenBank/DDBJ whole genome shotgun (WGS) entry which is preliminary data.</text>
</comment>
<feature type="domain" description="Peptidase C51" evidence="2">
    <location>
        <begin position="162"/>
        <end position="289"/>
    </location>
</feature>
<feature type="compositionally biased region" description="Polar residues" evidence="1">
    <location>
        <begin position="169"/>
        <end position="179"/>
    </location>
</feature>
<gene>
    <name evidence="3" type="ORF">GCM10009721_11320</name>
</gene>
<dbReference type="Pfam" id="PF05257">
    <property type="entry name" value="CHAP"/>
    <property type="match status" value="1"/>
</dbReference>
<dbReference type="EMBL" id="BMNZ01000002">
    <property type="protein sequence ID" value="GGM88066.1"/>
    <property type="molecule type" value="Genomic_DNA"/>
</dbReference>
<accession>A0ABQ2HPR5</accession>
<dbReference type="Gene3D" id="3.90.1720.10">
    <property type="entry name" value="endopeptidase domain like (from Nostoc punctiforme)"/>
    <property type="match status" value="1"/>
</dbReference>
<dbReference type="InterPro" id="IPR038765">
    <property type="entry name" value="Papain-like_cys_pep_sf"/>
</dbReference>
<keyword evidence="4" id="KW-1185">Reference proteome</keyword>
<protein>
    <recommendedName>
        <fullName evidence="2">Peptidase C51 domain-containing protein</fullName>
    </recommendedName>
</protein>
<feature type="region of interest" description="Disordered" evidence="1">
    <location>
        <begin position="155"/>
        <end position="179"/>
    </location>
</feature>
<organism evidence="3 4">
    <name type="scientific">Terrabacter tumescens</name>
    <dbReference type="NCBI Taxonomy" id="60443"/>
    <lineage>
        <taxon>Bacteria</taxon>
        <taxon>Bacillati</taxon>
        <taxon>Actinomycetota</taxon>
        <taxon>Actinomycetes</taxon>
        <taxon>Micrococcales</taxon>
        <taxon>Intrasporangiaceae</taxon>
        <taxon>Terrabacter</taxon>
    </lineage>
</organism>
<evidence type="ECO:0000259" key="2">
    <source>
        <dbReference type="PROSITE" id="PS50911"/>
    </source>
</evidence>
<proteinExistence type="predicted"/>
<feature type="compositionally biased region" description="Low complexity" evidence="1">
    <location>
        <begin position="155"/>
        <end position="168"/>
    </location>
</feature>
<name>A0ABQ2HPR5_9MICO</name>
<evidence type="ECO:0000313" key="3">
    <source>
        <dbReference type="EMBL" id="GGM88066.1"/>
    </source>
</evidence>
<dbReference type="RefSeq" id="WP_030198107.1">
    <property type="nucleotide sequence ID" value="NZ_BMNZ01000002.1"/>
</dbReference>
<evidence type="ECO:0000256" key="1">
    <source>
        <dbReference type="SAM" id="MobiDB-lite"/>
    </source>
</evidence>